<evidence type="ECO:0000313" key="8">
    <source>
        <dbReference type="Proteomes" id="UP001596977"/>
    </source>
</evidence>
<comment type="cofactor">
    <cofactor evidence="1">
        <name>Fe(2+)</name>
        <dbReference type="ChEBI" id="CHEBI:29033"/>
    </cofactor>
</comment>
<evidence type="ECO:0000313" key="7">
    <source>
        <dbReference type="EMBL" id="MFD0945866.1"/>
    </source>
</evidence>
<sequence length="611" mass="68352">MEIVCYVMDGWKPRIRPAAPKREWMEASFERFAYRCLPLAIANSHGWEVLSPCGFEARWNGGLLPTDVEVRADPGANPRDVPVALFGQATITFHIEGIIRTPPGWNLWVGGSPNSAKDGIAPLGGVIETDWSPYSFTMNWRFTRPNQWIRFEENEPFCFFFPVQRNLLEGVEPEIRPLSSQPELERDFLSWSASRDAFQKWVEETHPTAPADKWQKLYYRGLKPDGEPGAEDHVSKLRLPEFRCPAGFHAPKIEEEEIVVTARVERKAPPPPPEPEPEPESEAVAVAAAPAAPLFTGIRDELAASLTPIDFDALFEAAPPRRARNSIADQPAVPAERAASRDLARRDWTLAVAERQRALSTRTGGIPRVHRLSGQDFLDEYYAPGRPVIITGAMEGWPALERWTPEYLKQRVGAAPIEFQGGREAADDFELLKDNHKHRMAFDAFIDLIGGSGGGNDAYLTAYNASTNREALAVLDSDLGHLGEYLTRDPGMLWIGPAGTFTPLHFDLTNNLLAQVVGTKCLVLVPPSETPRMANHRHVFSAVHDITDPECLARYPQARDVRQFEVELNPGDLLYIPVGWWHQVAAATFSVMLTYTSFRWPNDAYETFPGD</sequence>
<evidence type="ECO:0000256" key="4">
    <source>
        <dbReference type="ARBA" id="ARBA00023004"/>
    </source>
</evidence>
<proteinExistence type="predicted"/>
<dbReference type="SMART" id="SM00558">
    <property type="entry name" value="JmjC"/>
    <property type="match status" value="1"/>
</dbReference>
<keyword evidence="3" id="KW-0560">Oxidoreductase</keyword>
<accession>A0ABW3H316</accession>
<name>A0ABW3H316_9SPHN</name>
<dbReference type="PANTHER" id="PTHR12461">
    <property type="entry name" value="HYPOXIA-INDUCIBLE FACTOR 1 ALPHA INHIBITOR-RELATED"/>
    <property type="match status" value="1"/>
</dbReference>
<dbReference type="EMBL" id="JBHTJG010000002">
    <property type="protein sequence ID" value="MFD0945866.1"/>
    <property type="molecule type" value="Genomic_DNA"/>
</dbReference>
<dbReference type="Gene3D" id="2.60.120.650">
    <property type="entry name" value="Cupin"/>
    <property type="match status" value="1"/>
</dbReference>
<protein>
    <submittedName>
        <fullName evidence="7">Cupin-like domain-containing protein</fullName>
    </submittedName>
</protein>
<evidence type="ECO:0000256" key="3">
    <source>
        <dbReference type="ARBA" id="ARBA00023002"/>
    </source>
</evidence>
<dbReference type="Pfam" id="PF13621">
    <property type="entry name" value="Cupin_8"/>
    <property type="match status" value="1"/>
</dbReference>
<dbReference type="Proteomes" id="UP001596977">
    <property type="component" value="Unassembled WGS sequence"/>
</dbReference>
<comment type="caution">
    <text evidence="7">The sequence shown here is derived from an EMBL/GenBank/DDBJ whole genome shotgun (WGS) entry which is preliminary data.</text>
</comment>
<dbReference type="PROSITE" id="PS51184">
    <property type="entry name" value="JMJC"/>
    <property type="match status" value="1"/>
</dbReference>
<feature type="region of interest" description="Disordered" evidence="5">
    <location>
        <begin position="265"/>
        <end position="284"/>
    </location>
</feature>
<keyword evidence="2" id="KW-0479">Metal-binding</keyword>
<organism evidence="7 8">
    <name type="scientific">Sphingomonas canadensis</name>
    <dbReference type="NCBI Taxonomy" id="1219257"/>
    <lineage>
        <taxon>Bacteria</taxon>
        <taxon>Pseudomonadati</taxon>
        <taxon>Pseudomonadota</taxon>
        <taxon>Alphaproteobacteria</taxon>
        <taxon>Sphingomonadales</taxon>
        <taxon>Sphingomonadaceae</taxon>
        <taxon>Sphingomonas</taxon>
    </lineage>
</organism>
<evidence type="ECO:0000259" key="6">
    <source>
        <dbReference type="PROSITE" id="PS51184"/>
    </source>
</evidence>
<evidence type="ECO:0000256" key="1">
    <source>
        <dbReference type="ARBA" id="ARBA00001954"/>
    </source>
</evidence>
<dbReference type="InterPro" id="IPR045709">
    <property type="entry name" value="DUF6065"/>
</dbReference>
<reference evidence="8" key="1">
    <citation type="journal article" date="2019" name="Int. J. Syst. Evol. Microbiol.">
        <title>The Global Catalogue of Microorganisms (GCM) 10K type strain sequencing project: providing services to taxonomists for standard genome sequencing and annotation.</title>
        <authorList>
            <consortium name="The Broad Institute Genomics Platform"/>
            <consortium name="The Broad Institute Genome Sequencing Center for Infectious Disease"/>
            <person name="Wu L."/>
            <person name="Ma J."/>
        </authorList>
    </citation>
    <scope>NUCLEOTIDE SEQUENCE [LARGE SCALE GENOMIC DNA]</scope>
    <source>
        <strain evidence="8">CCUG 62982</strain>
    </source>
</reference>
<keyword evidence="4" id="KW-0408">Iron</keyword>
<gene>
    <name evidence="7" type="ORF">ACFQ1E_05900</name>
</gene>
<feature type="domain" description="JmjC" evidence="6">
    <location>
        <begin position="464"/>
        <end position="611"/>
    </location>
</feature>
<evidence type="ECO:0000256" key="2">
    <source>
        <dbReference type="ARBA" id="ARBA00022723"/>
    </source>
</evidence>
<dbReference type="SUPFAM" id="SSF51197">
    <property type="entry name" value="Clavaminate synthase-like"/>
    <property type="match status" value="1"/>
</dbReference>
<dbReference type="PANTHER" id="PTHR12461:SF106">
    <property type="entry name" value="BIFUNCTIONAL PEPTIDASE AND ARGINYL-HYDROXYLASE JMJD5"/>
    <property type="match status" value="1"/>
</dbReference>
<keyword evidence="8" id="KW-1185">Reference proteome</keyword>
<evidence type="ECO:0000256" key="5">
    <source>
        <dbReference type="SAM" id="MobiDB-lite"/>
    </source>
</evidence>
<dbReference type="Pfam" id="PF19541">
    <property type="entry name" value="DUF6065"/>
    <property type="match status" value="1"/>
</dbReference>
<dbReference type="InterPro" id="IPR041667">
    <property type="entry name" value="Cupin_8"/>
</dbReference>
<dbReference type="InterPro" id="IPR003347">
    <property type="entry name" value="JmjC_dom"/>
</dbReference>
<dbReference type="RefSeq" id="WP_264943332.1">
    <property type="nucleotide sequence ID" value="NZ_JAPDRA010000002.1"/>
</dbReference>